<name>A0A841SCX3_9ACTN</name>
<evidence type="ECO:0000313" key="2">
    <source>
        <dbReference type="EMBL" id="MBB6569119.1"/>
    </source>
</evidence>
<comment type="caution">
    <text evidence="2">The sequence shown here is derived from an EMBL/GenBank/DDBJ whole genome shotgun (WGS) entry which is preliminary data.</text>
</comment>
<dbReference type="InterPro" id="IPR001509">
    <property type="entry name" value="Epimerase_deHydtase"/>
</dbReference>
<accession>A0A841SCX3</accession>
<gene>
    <name evidence="2" type="ORF">HNR71_004756</name>
</gene>
<dbReference type="Gene3D" id="3.40.50.720">
    <property type="entry name" value="NAD(P)-binding Rossmann-like Domain"/>
    <property type="match status" value="1"/>
</dbReference>
<dbReference type="AlphaFoldDB" id="A0A841SCX3"/>
<dbReference type="CDD" id="cd08946">
    <property type="entry name" value="SDR_e"/>
    <property type="match status" value="1"/>
</dbReference>
<dbReference type="Proteomes" id="UP000553957">
    <property type="component" value="Unassembled WGS sequence"/>
</dbReference>
<dbReference type="Pfam" id="PF01370">
    <property type="entry name" value="Epimerase"/>
    <property type="match status" value="1"/>
</dbReference>
<reference evidence="2 3" key="1">
    <citation type="submission" date="2020-08" db="EMBL/GenBank/DDBJ databases">
        <title>Sequencing the genomes of 1000 actinobacteria strains.</title>
        <authorList>
            <person name="Klenk H.-P."/>
        </authorList>
    </citation>
    <scope>NUCLEOTIDE SEQUENCE [LARGE SCALE GENOMIC DNA]</scope>
    <source>
        <strain evidence="2 3">DSM 15626</strain>
    </source>
</reference>
<feature type="domain" description="NAD-dependent epimerase/dehydratase" evidence="1">
    <location>
        <begin position="3"/>
        <end position="161"/>
    </location>
</feature>
<dbReference type="EC" id="1.2.1.4" evidence="2"/>
<dbReference type="PANTHER" id="PTHR43245">
    <property type="entry name" value="BIFUNCTIONAL POLYMYXIN RESISTANCE PROTEIN ARNA"/>
    <property type="match status" value="1"/>
</dbReference>
<dbReference type="InterPro" id="IPR036291">
    <property type="entry name" value="NAD(P)-bd_dom_sf"/>
</dbReference>
<organism evidence="2 3">
    <name type="scientific">Kribbella sandramycini</name>
    <dbReference type="NCBI Taxonomy" id="60450"/>
    <lineage>
        <taxon>Bacteria</taxon>
        <taxon>Bacillati</taxon>
        <taxon>Actinomycetota</taxon>
        <taxon>Actinomycetes</taxon>
        <taxon>Propionibacteriales</taxon>
        <taxon>Kribbellaceae</taxon>
        <taxon>Kribbella</taxon>
    </lineage>
</organism>
<dbReference type="EMBL" id="JACHKF010000001">
    <property type="protein sequence ID" value="MBB6569119.1"/>
    <property type="molecule type" value="Genomic_DNA"/>
</dbReference>
<evidence type="ECO:0000313" key="3">
    <source>
        <dbReference type="Proteomes" id="UP000553957"/>
    </source>
</evidence>
<dbReference type="SUPFAM" id="SSF51735">
    <property type="entry name" value="NAD(P)-binding Rossmann-fold domains"/>
    <property type="match status" value="1"/>
</dbReference>
<dbReference type="PANTHER" id="PTHR43245:SF55">
    <property type="entry name" value="NAD(P)-BINDING DOMAIN-CONTAINING PROTEIN"/>
    <property type="match status" value="1"/>
</dbReference>
<keyword evidence="2" id="KW-0560">Oxidoreductase</keyword>
<proteinExistence type="predicted"/>
<sequence>MTILITGAAGSIGTAVRRNLAGPLRLVDTAAPPPGETLDWQQVSITDLAAMRAACRGVESIVHLAALADEDSWERILTINVDGTRTVLEAARLEGVRRVILASSIHAAGFLPRPDDGGRPPVPAGVAPRPDTHYGFSKAALEALGSLYHSRTGMAVICLRIGDFNPRPDPWLSSAWLSPGDCIRLIRAALTADGFHMVWGISRNATRWLDLSAGEAIGYHPQDSAPHSGATEADHLGGAYCTVPLGTPVGD</sequence>
<evidence type="ECO:0000259" key="1">
    <source>
        <dbReference type="Pfam" id="PF01370"/>
    </source>
</evidence>
<dbReference type="InterPro" id="IPR050177">
    <property type="entry name" value="Lipid_A_modif_metabolic_enz"/>
</dbReference>
<dbReference type="GO" id="GO:0033721">
    <property type="term" value="F:aldehyde dehydrogenase (NADP+) activity"/>
    <property type="evidence" value="ECO:0007669"/>
    <property type="project" value="UniProtKB-EC"/>
</dbReference>
<protein>
    <submittedName>
        <fullName evidence="2">NADP-dependent aldehyde dehydrogenase</fullName>
        <ecNumber evidence="2">1.2.1.4</ecNumber>
    </submittedName>
</protein>
<dbReference type="RefSeq" id="WP_337796603.1">
    <property type="nucleotide sequence ID" value="NZ_BAAAGT010000013.1"/>
</dbReference>